<proteinExistence type="predicted"/>
<dbReference type="InterPro" id="IPR012296">
    <property type="entry name" value="Nuclease_put_TT1808"/>
</dbReference>
<dbReference type="AlphaFoldDB" id="A0A517ZG13"/>
<dbReference type="OrthoDB" id="274259at2"/>
<dbReference type="InterPro" id="IPR008538">
    <property type="entry name" value="Uma2"/>
</dbReference>
<protein>
    <recommendedName>
        <fullName evidence="1">Putative restriction endonuclease domain-containing protein</fullName>
    </recommendedName>
</protein>
<gene>
    <name evidence="2" type="ORF">Mal4_57820</name>
</gene>
<dbReference type="PANTHER" id="PTHR34107">
    <property type="entry name" value="SLL0198 PROTEIN-RELATED"/>
    <property type="match status" value="1"/>
</dbReference>
<sequence length="182" mass="19910">MTTTTLITAEEFGQMTFDTPVELVQGEVVELSFANARHGMVCTNVAYLLGTLERESNGTKVVACGSGVITRRDPDSVRGADLLVVTRERLPGAEVPVGYFDVAPELIVEVVSPSDRWSDVIAKIAEYLQAGVQEAWIVDPEQKRIHVYHGDAEPRMFEASAEVSSRALPGLQFNVDDLFRGV</sequence>
<evidence type="ECO:0000313" key="3">
    <source>
        <dbReference type="Proteomes" id="UP000320496"/>
    </source>
</evidence>
<dbReference type="Gene3D" id="3.90.1570.10">
    <property type="entry name" value="tt1808, chain A"/>
    <property type="match status" value="1"/>
</dbReference>
<dbReference type="InterPro" id="IPR011335">
    <property type="entry name" value="Restrct_endonuc-II-like"/>
</dbReference>
<dbReference type="RefSeq" id="WP_145372787.1">
    <property type="nucleotide sequence ID" value="NZ_CP036275.1"/>
</dbReference>
<evidence type="ECO:0000313" key="2">
    <source>
        <dbReference type="EMBL" id="QDU41415.1"/>
    </source>
</evidence>
<feature type="domain" description="Putative restriction endonuclease" evidence="1">
    <location>
        <begin position="10"/>
        <end position="175"/>
    </location>
</feature>
<dbReference type="Pfam" id="PF05685">
    <property type="entry name" value="Uma2"/>
    <property type="match status" value="1"/>
</dbReference>
<name>A0A517ZG13_9PLAN</name>
<evidence type="ECO:0000259" key="1">
    <source>
        <dbReference type="Pfam" id="PF05685"/>
    </source>
</evidence>
<reference evidence="2 3" key="1">
    <citation type="submission" date="2019-02" db="EMBL/GenBank/DDBJ databases">
        <title>Deep-cultivation of Planctomycetes and their phenomic and genomic characterization uncovers novel biology.</title>
        <authorList>
            <person name="Wiegand S."/>
            <person name="Jogler M."/>
            <person name="Boedeker C."/>
            <person name="Pinto D."/>
            <person name="Vollmers J."/>
            <person name="Rivas-Marin E."/>
            <person name="Kohn T."/>
            <person name="Peeters S.H."/>
            <person name="Heuer A."/>
            <person name="Rast P."/>
            <person name="Oberbeckmann S."/>
            <person name="Bunk B."/>
            <person name="Jeske O."/>
            <person name="Meyerdierks A."/>
            <person name="Storesund J.E."/>
            <person name="Kallscheuer N."/>
            <person name="Luecker S."/>
            <person name="Lage O.M."/>
            <person name="Pohl T."/>
            <person name="Merkel B.J."/>
            <person name="Hornburger P."/>
            <person name="Mueller R.-W."/>
            <person name="Bruemmer F."/>
            <person name="Labrenz M."/>
            <person name="Spormann A.M."/>
            <person name="Op den Camp H."/>
            <person name="Overmann J."/>
            <person name="Amann R."/>
            <person name="Jetten M.S.M."/>
            <person name="Mascher T."/>
            <person name="Medema M.H."/>
            <person name="Devos D.P."/>
            <person name="Kaster A.-K."/>
            <person name="Ovreas L."/>
            <person name="Rohde M."/>
            <person name="Galperin M.Y."/>
            <person name="Jogler C."/>
        </authorList>
    </citation>
    <scope>NUCLEOTIDE SEQUENCE [LARGE SCALE GENOMIC DNA]</scope>
    <source>
        <strain evidence="2 3">Mal4</strain>
    </source>
</reference>
<organism evidence="2 3">
    <name type="scientific">Maioricimonas rarisocia</name>
    <dbReference type="NCBI Taxonomy" id="2528026"/>
    <lineage>
        <taxon>Bacteria</taxon>
        <taxon>Pseudomonadati</taxon>
        <taxon>Planctomycetota</taxon>
        <taxon>Planctomycetia</taxon>
        <taxon>Planctomycetales</taxon>
        <taxon>Planctomycetaceae</taxon>
        <taxon>Maioricimonas</taxon>
    </lineage>
</organism>
<dbReference type="SUPFAM" id="SSF52980">
    <property type="entry name" value="Restriction endonuclease-like"/>
    <property type="match status" value="1"/>
</dbReference>
<keyword evidence="3" id="KW-1185">Reference proteome</keyword>
<dbReference type="KEGG" id="mri:Mal4_57820"/>
<dbReference type="EMBL" id="CP036275">
    <property type="protein sequence ID" value="QDU41415.1"/>
    <property type="molecule type" value="Genomic_DNA"/>
</dbReference>
<accession>A0A517ZG13</accession>
<dbReference type="PANTHER" id="PTHR34107:SF4">
    <property type="entry name" value="SLL1222 PROTEIN"/>
    <property type="match status" value="1"/>
</dbReference>
<dbReference type="CDD" id="cd06260">
    <property type="entry name" value="DUF820-like"/>
    <property type="match status" value="1"/>
</dbReference>
<dbReference type="Proteomes" id="UP000320496">
    <property type="component" value="Chromosome"/>
</dbReference>